<evidence type="ECO:0000259" key="7">
    <source>
        <dbReference type="Pfam" id="PF00324"/>
    </source>
</evidence>
<comment type="subcellular location">
    <subcellularLocation>
        <location evidence="1">Membrane</location>
        <topology evidence="1">Multi-pass membrane protein</topology>
    </subcellularLocation>
</comment>
<keyword evidence="3 6" id="KW-0812">Transmembrane</keyword>
<dbReference type="InterPro" id="IPR004841">
    <property type="entry name" value="AA-permease/SLC12A_dom"/>
</dbReference>
<evidence type="ECO:0000256" key="6">
    <source>
        <dbReference type="SAM" id="Phobius"/>
    </source>
</evidence>
<dbReference type="InterPro" id="IPR050524">
    <property type="entry name" value="APC_YAT"/>
</dbReference>
<organism evidence="8 9">
    <name type="scientific">Cordyceps militaris</name>
    <name type="common">Caterpillar fungus</name>
    <name type="synonym">Clavaria militaris</name>
    <dbReference type="NCBI Taxonomy" id="73501"/>
    <lineage>
        <taxon>Eukaryota</taxon>
        <taxon>Fungi</taxon>
        <taxon>Dikarya</taxon>
        <taxon>Ascomycota</taxon>
        <taxon>Pezizomycotina</taxon>
        <taxon>Sordariomycetes</taxon>
        <taxon>Hypocreomycetidae</taxon>
        <taxon>Hypocreales</taxon>
        <taxon>Cordycipitaceae</taxon>
        <taxon>Cordyceps</taxon>
    </lineage>
</organism>
<evidence type="ECO:0000256" key="5">
    <source>
        <dbReference type="ARBA" id="ARBA00023136"/>
    </source>
</evidence>
<dbReference type="VEuPathDB" id="FungiDB:A9K55_009039"/>
<feature type="transmembrane region" description="Helical" evidence="6">
    <location>
        <begin position="473"/>
        <end position="493"/>
    </location>
</feature>
<feature type="transmembrane region" description="Helical" evidence="6">
    <location>
        <begin position="102"/>
        <end position="123"/>
    </location>
</feature>
<dbReference type="AlphaFoldDB" id="A0A2H4SHA7"/>
<keyword evidence="2" id="KW-0813">Transport</keyword>
<proteinExistence type="predicted"/>
<feature type="transmembrane region" description="Helical" evidence="6">
    <location>
        <begin position="252"/>
        <end position="273"/>
    </location>
</feature>
<dbReference type="Gene3D" id="1.20.1740.10">
    <property type="entry name" value="Amino acid/polyamine transporter I"/>
    <property type="match status" value="1"/>
</dbReference>
<keyword evidence="5 6" id="KW-0472">Membrane</keyword>
<protein>
    <submittedName>
        <fullName evidence="8">Amino acid polyamine transporter I</fullName>
    </submittedName>
</protein>
<evidence type="ECO:0000313" key="9">
    <source>
        <dbReference type="Proteomes" id="UP000323067"/>
    </source>
</evidence>
<evidence type="ECO:0000313" key="8">
    <source>
        <dbReference type="EMBL" id="ATY62487.1"/>
    </source>
</evidence>
<feature type="transmembrane region" description="Helical" evidence="6">
    <location>
        <begin position="159"/>
        <end position="177"/>
    </location>
</feature>
<feature type="domain" description="Amino acid permease/ SLC12A" evidence="7">
    <location>
        <begin position="74"/>
        <end position="526"/>
    </location>
</feature>
<gene>
    <name evidence="8" type="ORF">A9K55_009039</name>
</gene>
<feature type="transmembrane region" description="Helical" evidence="6">
    <location>
        <begin position="217"/>
        <end position="240"/>
    </location>
</feature>
<evidence type="ECO:0000256" key="4">
    <source>
        <dbReference type="ARBA" id="ARBA00022989"/>
    </source>
</evidence>
<dbReference type="FunFam" id="1.20.1740.10:FF:000001">
    <property type="entry name" value="Amino acid permease"/>
    <property type="match status" value="1"/>
</dbReference>
<sequence>MKNNTISTTQPGDMEHAIAISPVPAAAQTTTASAQEDATNEKRNATTAPNATIAAAALTELAGGGTRRMLQQRHIQMMALAGTVGTGLFLSTGRALAAGGPLGLLLGYALIGTLVCAVVFSVAEMSALVPLSGGVVRHAALFADPALAFAQGWNSVYSNAVLLPAEMAACAVILDYWGHAVHHAVWITVLGGLLVVSNLFLVSVYGELEFACALLKMALISICITAGAGPSGHAIGFRYWRDPGPFAQFEHLPGAGGRFLGFWRVLLSAAYAFSNVENVSVAAAETQNPRHNIPKAARRVFWRVLLLYLATVLCIGLVVRSDDEALMARSGDAGASPFAIAAVRAGIKVVPSIINAVVVTSAWSAANSAMLVGTRTLYGLALDGHAPRFFTWTNRFGVPWTCVAAVAVPLPLGFMTLSAGAAAVFGWLQDLVAAATLVHWITIALVYLRFHYGARVQGIAREVLPWKAPFQPYGAWVALVSCVVLLLTGGVPLLVGGRWSPQDLFSAYFNVPLILALYFGYKTARGTKVVPLGEMPIRHFVEVLRREEPEQLPAPPRGWRRLNVLWG</sequence>
<feature type="transmembrane region" description="Helical" evidence="6">
    <location>
        <begin position="77"/>
        <end position="96"/>
    </location>
</feature>
<feature type="transmembrane region" description="Helical" evidence="6">
    <location>
        <begin position="184"/>
        <end position="205"/>
    </location>
</feature>
<dbReference type="OrthoDB" id="3900342at2759"/>
<dbReference type="Pfam" id="PF00324">
    <property type="entry name" value="AA_permease"/>
    <property type="match status" value="1"/>
</dbReference>
<dbReference type="PANTHER" id="PTHR43341">
    <property type="entry name" value="AMINO ACID PERMEASE"/>
    <property type="match status" value="1"/>
</dbReference>
<feature type="transmembrane region" description="Helical" evidence="6">
    <location>
        <begin position="398"/>
        <end position="425"/>
    </location>
</feature>
<evidence type="ECO:0000256" key="2">
    <source>
        <dbReference type="ARBA" id="ARBA00022448"/>
    </source>
</evidence>
<reference evidence="8 9" key="1">
    <citation type="journal article" date="2017" name="BMC Genomics">
        <title>Chromosome level assembly and secondary metabolite potential of the parasitic fungus Cordyceps militaris.</title>
        <authorList>
            <person name="Kramer G.J."/>
            <person name="Nodwell J.R."/>
        </authorList>
    </citation>
    <scope>NUCLEOTIDE SEQUENCE [LARGE SCALE GENOMIC DNA]</scope>
    <source>
        <strain evidence="8 9">ATCC 34164</strain>
    </source>
</reference>
<dbReference type="PIRSF" id="PIRSF006060">
    <property type="entry name" value="AA_transporter"/>
    <property type="match status" value="1"/>
</dbReference>
<dbReference type="GO" id="GO:0015171">
    <property type="term" value="F:amino acid transmembrane transporter activity"/>
    <property type="evidence" value="ECO:0007669"/>
    <property type="project" value="TreeGrafter"/>
</dbReference>
<evidence type="ECO:0000256" key="1">
    <source>
        <dbReference type="ARBA" id="ARBA00004141"/>
    </source>
</evidence>
<name>A0A2H4SHA7_CORMI</name>
<feature type="transmembrane region" description="Helical" evidence="6">
    <location>
        <begin position="505"/>
        <end position="521"/>
    </location>
</feature>
<feature type="transmembrane region" description="Helical" evidence="6">
    <location>
        <begin position="431"/>
        <end position="452"/>
    </location>
</feature>
<accession>A0A2H4SHA7</accession>
<feature type="transmembrane region" description="Helical" evidence="6">
    <location>
        <begin position="300"/>
        <end position="319"/>
    </location>
</feature>
<dbReference type="Proteomes" id="UP000323067">
    <property type="component" value="Chromosome vii"/>
</dbReference>
<dbReference type="PANTHER" id="PTHR43341:SF18">
    <property type="entry name" value="AMINO ACID PERMEASE_ SLC12A DOMAIN-CONTAINING PROTEIN"/>
    <property type="match status" value="1"/>
</dbReference>
<dbReference type="EMBL" id="CP023324">
    <property type="protein sequence ID" value="ATY62487.1"/>
    <property type="molecule type" value="Genomic_DNA"/>
</dbReference>
<keyword evidence="4 6" id="KW-1133">Transmembrane helix</keyword>
<dbReference type="GO" id="GO:0016020">
    <property type="term" value="C:membrane"/>
    <property type="evidence" value="ECO:0007669"/>
    <property type="project" value="UniProtKB-SubCell"/>
</dbReference>
<evidence type="ECO:0000256" key="3">
    <source>
        <dbReference type="ARBA" id="ARBA00022692"/>
    </source>
</evidence>
<dbReference type="VEuPathDB" id="FungiDB:CCM_08789"/>